<evidence type="ECO:0000313" key="2">
    <source>
        <dbReference type="Proteomes" id="UP001057402"/>
    </source>
</evidence>
<dbReference type="EMBL" id="CM042884">
    <property type="protein sequence ID" value="KAI4369378.1"/>
    <property type="molecule type" value="Genomic_DNA"/>
</dbReference>
<dbReference type="Proteomes" id="UP001057402">
    <property type="component" value="Chromosome 5"/>
</dbReference>
<comment type="caution">
    <text evidence="1">The sequence shown here is derived from an EMBL/GenBank/DDBJ whole genome shotgun (WGS) entry which is preliminary data.</text>
</comment>
<accession>A0ACB9QVZ0</accession>
<name>A0ACB9QVZ0_9MYRT</name>
<protein>
    <submittedName>
        <fullName evidence="1">Uncharacterized protein</fullName>
    </submittedName>
</protein>
<evidence type="ECO:0000313" key="1">
    <source>
        <dbReference type="EMBL" id="KAI4369378.1"/>
    </source>
</evidence>
<gene>
    <name evidence="1" type="ORF">MLD38_017821</name>
</gene>
<keyword evidence="2" id="KW-1185">Reference proteome</keyword>
<sequence length="270" mass="29414">MEGLPVDCLSEILSLTSPREVCRLSTVSSSFRSAAESDAVWRKFLPYAADDLVRRLADALAFPSSNKEVFVRLCRRPLIFDTGRKSFGLERSTGSIVYMLSARELSITWGDDPMYWSWKSVPESRFAEAVELRFISWLEIEARVSTESLSPHTLYRAYLVLSITKRAHGLDSVPAITWVEVAGTRVSRGKALIQNGCGSEGRGGGDEGGGWSVPVGRDGDGWKEIELGEFVTGAGGGDGVEVRAGLKEVEGCQVKGGIVVEGIELRPKIL</sequence>
<proteinExistence type="predicted"/>
<reference evidence="2" key="1">
    <citation type="journal article" date="2023" name="Front. Plant Sci.">
        <title>Chromosomal-level genome assembly of Melastoma candidum provides insights into trichome evolution.</title>
        <authorList>
            <person name="Zhong Y."/>
            <person name="Wu W."/>
            <person name="Sun C."/>
            <person name="Zou P."/>
            <person name="Liu Y."/>
            <person name="Dai S."/>
            <person name="Zhou R."/>
        </authorList>
    </citation>
    <scope>NUCLEOTIDE SEQUENCE [LARGE SCALE GENOMIC DNA]</scope>
</reference>
<organism evidence="1 2">
    <name type="scientific">Melastoma candidum</name>
    <dbReference type="NCBI Taxonomy" id="119954"/>
    <lineage>
        <taxon>Eukaryota</taxon>
        <taxon>Viridiplantae</taxon>
        <taxon>Streptophyta</taxon>
        <taxon>Embryophyta</taxon>
        <taxon>Tracheophyta</taxon>
        <taxon>Spermatophyta</taxon>
        <taxon>Magnoliopsida</taxon>
        <taxon>eudicotyledons</taxon>
        <taxon>Gunneridae</taxon>
        <taxon>Pentapetalae</taxon>
        <taxon>rosids</taxon>
        <taxon>malvids</taxon>
        <taxon>Myrtales</taxon>
        <taxon>Melastomataceae</taxon>
        <taxon>Melastomatoideae</taxon>
        <taxon>Melastomateae</taxon>
        <taxon>Melastoma</taxon>
    </lineage>
</organism>